<dbReference type="InterPro" id="IPR012337">
    <property type="entry name" value="RNaseH-like_sf"/>
</dbReference>
<dbReference type="SUPFAM" id="SSF53098">
    <property type="entry name" value="Ribonuclease H-like"/>
    <property type="match status" value="1"/>
</dbReference>
<dbReference type="CDD" id="cd06141">
    <property type="entry name" value="WRN_exo"/>
    <property type="match status" value="1"/>
</dbReference>
<evidence type="ECO:0000256" key="2">
    <source>
        <dbReference type="ARBA" id="ARBA00022801"/>
    </source>
</evidence>
<evidence type="ECO:0000313" key="6">
    <source>
        <dbReference type="Proteomes" id="UP000597762"/>
    </source>
</evidence>
<dbReference type="InterPro" id="IPR002562">
    <property type="entry name" value="3'-5'_exonuclease_dom"/>
</dbReference>
<dbReference type="GO" id="GO:0008310">
    <property type="term" value="F:single-stranded DNA 3'-5' DNA exonuclease activity"/>
    <property type="evidence" value="ECO:0007669"/>
    <property type="project" value="UniProtKB-EC"/>
</dbReference>
<sequence length="542" mass="62272">MPEIPSVVLPDEDVRIICHHEEWDRVYPELLKELEKFSVCGLDTEWVTKDKVRQPIALLQLAVKSGLCILIRLNMMAKPIPESMQELLANPSILKVGVSISEDSKKLLSDHGLVVRGFLDLRNVVDRVGRVYSCQPGGLKFLAKEVLGIDLPKDPKDQCSDWEAINLLQTQVSYAARDVLVGVLIFLQLTMTKIKVQNNRLLLSFSVQNTTTSDQYSEEILQQTAIAISQGIVNCNYNDIQGWREKSPGKKVSSTSGKPPKKDIFRAYSLRRSPLYDNCQLLAPDYQMLCTCDTRKAQWYLDKQLAEMVSENPLIIRLKFEPSGRPESPENYYLQEKDNICVVCGKPEDYLRKNVIPHEYRKYFPSVMKDHVSHDILLMCPPCHQKACNYDISLRRQLALECDASLTGGSCTKSSVNHKLAKIRSAAKALVTSKHKIPAARKEELESFLKENLQVEELTDESLRNCINMEVRVYNPDYTPHGQIVVEYMKKHNRLLDFQRRWRTHFLETMKPKFLPAKWSVDHNHDRLVKFLQEEDEKTQIS</sequence>
<dbReference type="Proteomes" id="UP000597762">
    <property type="component" value="Unassembled WGS sequence"/>
</dbReference>
<dbReference type="PANTHER" id="PTHR13620">
    <property type="entry name" value="3-5 EXONUCLEASE"/>
    <property type="match status" value="1"/>
</dbReference>
<dbReference type="Gene3D" id="3.30.420.10">
    <property type="entry name" value="Ribonuclease H-like superfamily/Ribonuclease H"/>
    <property type="match status" value="1"/>
</dbReference>
<organism evidence="5 6">
    <name type="scientific">Acanthosepion pharaonis</name>
    <name type="common">Pharaoh cuttlefish</name>
    <name type="synonym">Sepia pharaonis</name>
    <dbReference type="NCBI Taxonomy" id="158019"/>
    <lineage>
        <taxon>Eukaryota</taxon>
        <taxon>Metazoa</taxon>
        <taxon>Spiralia</taxon>
        <taxon>Lophotrochozoa</taxon>
        <taxon>Mollusca</taxon>
        <taxon>Cephalopoda</taxon>
        <taxon>Coleoidea</taxon>
        <taxon>Decapodiformes</taxon>
        <taxon>Sepiida</taxon>
        <taxon>Sepiina</taxon>
        <taxon>Sepiidae</taxon>
        <taxon>Acanthosepion</taxon>
    </lineage>
</organism>
<evidence type="ECO:0000256" key="1">
    <source>
        <dbReference type="ARBA" id="ARBA00022722"/>
    </source>
</evidence>
<dbReference type="OrthoDB" id="1920326at2759"/>
<dbReference type="EMBL" id="CAHIKZ030005634">
    <property type="protein sequence ID" value="CAE1332462.1"/>
    <property type="molecule type" value="Genomic_DNA"/>
</dbReference>
<dbReference type="AlphaFoldDB" id="A0A812EWD4"/>
<dbReference type="InterPro" id="IPR036397">
    <property type="entry name" value="RNaseH_sf"/>
</dbReference>
<keyword evidence="2 5" id="KW-0378">Hydrolase</keyword>
<dbReference type="GO" id="GO:0003676">
    <property type="term" value="F:nucleic acid binding"/>
    <property type="evidence" value="ECO:0007669"/>
    <property type="project" value="InterPro"/>
</dbReference>
<keyword evidence="1" id="KW-0540">Nuclease</keyword>
<comment type="caution">
    <text evidence="5">The sequence shown here is derived from an EMBL/GenBank/DDBJ whole genome shotgun (WGS) entry which is preliminary data.</text>
</comment>
<accession>A0A812EWD4</accession>
<keyword evidence="3" id="KW-0269">Exonuclease</keyword>
<dbReference type="GO" id="GO:0005634">
    <property type="term" value="C:nucleus"/>
    <property type="evidence" value="ECO:0007669"/>
    <property type="project" value="TreeGrafter"/>
</dbReference>
<dbReference type="PANTHER" id="PTHR13620:SF104">
    <property type="entry name" value="EXONUCLEASE 3'-5' DOMAIN-CONTAINING PROTEIN 2"/>
    <property type="match status" value="1"/>
</dbReference>
<name>A0A812EWD4_ACAPH</name>
<feature type="domain" description="3'-5' exonuclease" evidence="4">
    <location>
        <begin position="15"/>
        <end position="194"/>
    </location>
</feature>
<dbReference type="Pfam" id="PF01612">
    <property type="entry name" value="DNA_pol_A_exo1"/>
    <property type="match status" value="1"/>
</dbReference>
<dbReference type="SMART" id="SM00474">
    <property type="entry name" value="35EXOc"/>
    <property type="match status" value="1"/>
</dbReference>
<gene>
    <name evidence="5" type="ORF">SPHA_81487</name>
</gene>
<evidence type="ECO:0000259" key="4">
    <source>
        <dbReference type="SMART" id="SM00474"/>
    </source>
</evidence>
<dbReference type="GO" id="GO:0005737">
    <property type="term" value="C:cytoplasm"/>
    <property type="evidence" value="ECO:0007669"/>
    <property type="project" value="TreeGrafter"/>
</dbReference>
<dbReference type="EC" id="3.1.11.1" evidence="5"/>
<evidence type="ECO:0000256" key="3">
    <source>
        <dbReference type="ARBA" id="ARBA00022839"/>
    </source>
</evidence>
<dbReference type="InterPro" id="IPR051132">
    <property type="entry name" value="3-5_Exonuclease_domain"/>
</dbReference>
<keyword evidence="6" id="KW-1185">Reference proteome</keyword>
<protein>
    <submittedName>
        <fullName evidence="5">EXD2</fullName>
        <ecNumber evidence="5">3.1.11.1</ecNumber>
    </submittedName>
</protein>
<proteinExistence type="predicted"/>
<reference evidence="5" key="1">
    <citation type="submission" date="2021-01" db="EMBL/GenBank/DDBJ databases">
        <authorList>
            <person name="Li R."/>
            <person name="Bekaert M."/>
        </authorList>
    </citation>
    <scope>NUCLEOTIDE SEQUENCE</scope>
    <source>
        <strain evidence="5">Farmed</strain>
    </source>
</reference>
<evidence type="ECO:0000313" key="5">
    <source>
        <dbReference type="EMBL" id="CAE1332462.1"/>
    </source>
</evidence>